<proteinExistence type="predicted"/>
<accession>A0A6S7HN70</accession>
<feature type="domain" description="DUF4371" evidence="1">
    <location>
        <begin position="101"/>
        <end position="260"/>
    </location>
</feature>
<name>A0A6S7HN70_PARCT</name>
<dbReference type="AlphaFoldDB" id="A0A6S7HN70"/>
<gene>
    <name evidence="2" type="ORF">PACLA_8A076361</name>
</gene>
<sequence length="653" mass="74029">MKTKYTSSSKLFPSGIGTKHDQGCKAWAEDGVKAWHKMKSRGKNKPGKLAEHFSSSSHRAALAALVAFQKKSANIDLLLDKGRRSNLIEEEAEIQRNRESIKILLDVARTLARQGIAFRGSSSEKDGTGNFRQIVNLLARHFPILRRWLADAPKRPHRVDYLSSRSQNEYVELLAKDVSSRVITEICQAEMFAVIADTTPDVSHVDQLSVVARYVDQEGHVRERLVDMREIEDKKGEGHAQGILAALNENSISAANIVFQSYDYIRPCLEVFFFFTSSPKRYSVFPEKVSEGDVENALDLTNLSATRWVARADSIRAVWSSYEVDALKELENVQDTKTKTNAKNLLARVRSFEFLVMVMFMRNVMVKTKILTKQLQTVDINVVDTLESAEGTIATLRHLRNDEENLNKQIDAAIIFSHRIGIDAIEEYQRHHRPRRQPGRIDEQPETEARLDLNEYYRKVFIQILDYQITALSNNVKVAFDIISSCISLLLPPYKEDPKREDIESLTELLPLSLQPDTEVLNVELTMIRQHCDDNMPDIKTVEDAALNETEFKAKLPNNPENLRNCSPSSFCSKPQLRLVLNPNPNGLAIVQGQRFVLFCQCLPGFIATTKYENMKTVRDCDASVPGAGENISIKTDTGCWPYTTPSRRQSRK</sequence>
<dbReference type="EMBL" id="CACRXK020005599">
    <property type="protein sequence ID" value="CAB4006774.1"/>
    <property type="molecule type" value="Genomic_DNA"/>
</dbReference>
<evidence type="ECO:0000313" key="2">
    <source>
        <dbReference type="EMBL" id="CAB4006774.1"/>
    </source>
</evidence>
<comment type="caution">
    <text evidence="2">The sequence shown here is derived from an EMBL/GenBank/DDBJ whole genome shotgun (WGS) entry which is preliminary data.</text>
</comment>
<evidence type="ECO:0000313" key="3">
    <source>
        <dbReference type="Proteomes" id="UP001152795"/>
    </source>
</evidence>
<organism evidence="2 3">
    <name type="scientific">Paramuricea clavata</name>
    <name type="common">Red gorgonian</name>
    <name type="synonym">Violescent sea-whip</name>
    <dbReference type="NCBI Taxonomy" id="317549"/>
    <lineage>
        <taxon>Eukaryota</taxon>
        <taxon>Metazoa</taxon>
        <taxon>Cnidaria</taxon>
        <taxon>Anthozoa</taxon>
        <taxon>Octocorallia</taxon>
        <taxon>Malacalcyonacea</taxon>
        <taxon>Plexauridae</taxon>
        <taxon>Paramuricea</taxon>
    </lineage>
</organism>
<dbReference type="PANTHER" id="PTHR45749:SF21">
    <property type="entry name" value="DUF4371 DOMAIN-CONTAINING PROTEIN"/>
    <property type="match status" value="1"/>
</dbReference>
<reference evidence="2" key="1">
    <citation type="submission" date="2020-04" db="EMBL/GenBank/DDBJ databases">
        <authorList>
            <person name="Alioto T."/>
            <person name="Alioto T."/>
            <person name="Gomez Garrido J."/>
        </authorList>
    </citation>
    <scope>NUCLEOTIDE SEQUENCE</scope>
    <source>
        <strain evidence="2">A484AB</strain>
    </source>
</reference>
<dbReference type="Proteomes" id="UP001152795">
    <property type="component" value="Unassembled WGS sequence"/>
</dbReference>
<keyword evidence="3" id="KW-1185">Reference proteome</keyword>
<dbReference type="Pfam" id="PF14291">
    <property type="entry name" value="DUF4371"/>
    <property type="match status" value="1"/>
</dbReference>
<dbReference type="PANTHER" id="PTHR45749">
    <property type="match status" value="1"/>
</dbReference>
<dbReference type="InterPro" id="IPR025398">
    <property type="entry name" value="DUF4371"/>
</dbReference>
<evidence type="ECO:0000259" key="1">
    <source>
        <dbReference type="Pfam" id="PF14291"/>
    </source>
</evidence>
<protein>
    <recommendedName>
        <fullName evidence="1">DUF4371 domain-containing protein</fullName>
    </recommendedName>
</protein>